<dbReference type="InterPro" id="IPR047545">
    <property type="entry name" value="BRcat_RBR_RNF216"/>
</dbReference>
<organism evidence="8 9">
    <name type="scientific">Paratrimastix pyriformis</name>
    <dbReference type="NCBI Taxonomy" id="342808"/>
    <lineage>
        <taxon>Eukaryota</taxon>
        <taxon>Metamonada</taxon>
        <taxon>Preaxostyla</taxon>
        <taxon>Paratrimastigidae</taxon>
        <taxon>Paratrimastix</taxon>
    </lineage>
</organism>
<dbReference type="SUPFAM" id="SSF57850">
    <property type="entry name" value="RING/U-box"/>
    <property type="match status" value="1"/>
</dbReference>
<evidence type="ECO:0000256" key="5">
    <source>
        <dbReference type="ARBA" id="ARBA00022833"/>
    </source>
</evidence>
<keyword evidence="5" id="KW-0862">Zinc</keyword>
<reference evidence="8" key="1">
    <citation type="journal article" date="2022" name="bioRxiv">
        <title>Genomics of Preaxostyla Flagellates Illuminates Evolutionary Transitions and the Path Towards Mitochondrial Loss.</title>
        <authorList>
            <person name="Novak L.V.F."/>
            <person name="Treitli S.C."/>
            <person name="Pyrih J."/>
            <person name="Halakuc P."/>
            <person name="Pipaliya S.V."/>
            <person name="Vacek V."/>
            <person name="Brzon O."/>
            <person name="Soukal P."/>
            <person name="Eme L."/>
            <person name="Dacks J.B."/>
            <person name="Karnkowska A."/>
            <person name="Elias M."/>
            <person name="Hampl V."/>
        </authorList>
    </citation>
    <scope>NUCLEOTIDE SEQUENCE</scope>
    <source>
        <strain evidence="8">RCP-MX</strain>
    </source>
</reference>
<keyword evidence="6" id="KW-1133">Transmembrane helix</keyword>
<feature type="domain" description="IBR" evidence="7">
    <location>
        <begin position="17"/>
        <end position="62"/>
    </location>
</feature>
<keyword evidence="6" id="KW-0472">Membrane</keyword>
<dbReference type="InterPro" id="IPR051628">
    <property type="entry name" value="LUBAC_E3_Ligases"/>
</dbReference>
<evidence type="ECO:0000256" key="1">
    <source>
        <dbReference type="ARBA" id="ARBA00004906"/>
    </source>
</evidence>
<evidence type="ECO:0000256" key="6">
    <source>
        <dbReference type="SAM" id="Phobius"/>
    </source>
</evidence>
<dbReference type="PANTHER" id="PTHR22770:SF47">
    <property type="entry name" value="E3 UBIQUITIN-PROTEIN LIGASE RNF216"/>
    <property type="match status" value="1"/>
</dbReference>
<feature type="transmembrane region" description="Helical" evidence="6">
    <location>
        <begin position="96"/>
        <end position="113"/>
    </location>
</feature>
<evidence type="ECO:0000259" key="7">
    <source>
        <dbReference type="Pfam" id="PF01485"/>
    </source>
</evidence>
<comment type="caution">
    <text evidence="8">The sequence shown here is derived from an EMBL/GenBank/DDBJ whole genome shotgun (WGS) entry which is preliminary data.</text>
</comment>
<dbReference type="EMBL" id="JAPMOS010000036">
    <property type="protein sequence ID" value="KAJ4457968.1"/>
    <property type="molecule type" value="Genomic_DNA"/>
</dbReference>
<evidence type="ECO:0000256" key="4">
    <source>
        <dbReference type="ARBA" id="ARBA00022786"/>
    </source>
</evidence>
<evidence type="ECO:0000313" key="8">
    <source>
        <dbReference type="EMBL" id="KAJ4457968.1"/>
    </source>
</evidence>
<comment type="pathway">
    <text evidence="1">Protein modification; protein ubiquitination.</text>
</comment>
<gene>
    <name evidence="8" type="ORF">PAPYR_6360</name>
</gene>
<evidence type="ECO:0000256" key="2">
    <source>
        <dbReference type="ARBA" id="ARBA00022723"/>
    </source>
</evidence>
<dbReference type="Pfam" id="PF01485">
    <property type="entry name" value="IBR"/>
    <property type="match status" value="1"/>
</dbReference>
<proteinExistence type="predicted"/>
<keyword evidence="9" id="KW-1185">Reference proteome</keyword>
<dbReference type="Proteomes" id="UP001141327">
    <property type="component" value="Unassembled WGS sequence"/>
</dbReference>
<accession>A0ABQ8UIE7</accession>
<evidence type="ECO:0000256" key="3">
    <source>
        <dbReference type="ARBA" id="ARBA00022771"/>
    </source>
</evidence>
<keyword evidence="3" id="KW-0863">Zinc-finger</keyword>
<dbReference type="CDD" id="cd20339">
    <property type="entry name" value="BRcat_RBR_RNF216"/>
    <property type="match status" value="1"/>
</dbReference>
<sequence>MKRVQAEDLRKAAIDGLEECPFCDFRMIIENKDDKVFHCQNPACGKETCRKCKKLAHLPKTCEEVGDEKHQDSLRMAVEKAMDEARIRRCYQCSKVFVKVGLASWGMVLVLLGKTAAISKLVKKAAQEAEAKWRAEHPEAARIQLTIKGVVEGDMTNGCELN</sequence>
<evidence type="ECO:0000313" key="9">
    <source>
        <dbReference type="Proteomes" id="UP001141327"/>
    </source>
</evidence>
<protein>
    <submittedName>
        <fullName evidence="8">Ring finger</fullName>
    </submittedName>
</protein>
<keyword evidence="6" id="KW-0812">Transmembrane</keyword>
<keyword evidence="4" id="KW-0833">Ubl conjugation pathway</keyword>
<dbReference type="InterPro" id="IPR002867">
    <property type="entry name" value="IBR_dom"/>
</dbReference>
<dbReference type="PANTHER" id="PTHR22770">
    <property type="entry name" value="UBIQUITIN CONJUGATING ENZYME 7 INTERACTING PROTEIN-RELATED"/>
    <property type="match status" value="1"/>
</dbReference>
<name>A0ABQ8UIE7_9EUKA</name>
<keyword evidence="2" id="KW-0479">Metal-binding</keyword>